<organism evidence="6 7">
    <name type="scientific">Paracoccus seriniphilus</name>
    <dbReference type="NCBI Taxonomy" id="184748"/>
    <lineage>
        <taxon>Bacteria</taxon>
        <taxon>Pseudomonadati</taxon>
        <taxon>Pseudomonadota</taxon>
        <taxon>Alphaproteobacteria</taxon>
        <taxon>Rhodobacterales</taxon>
        <taxon>Paracoccaceae</taxon>
        <taxon>Paracoccus</taxon>
    </lineage>
</organism>
<comment type="similarity">
    <text evidence="1">Belongs to the LysR transcriptional regulatory family.</text>
</comment>
<evidence type="ECO:0000256" key="3">
    <source>
        <dbReference type="ARBA" id="ARBA00023125"/>
    </source>
</evidence>
<dbReference type="OrthoDB" id="9811588at2"/>
<dbReference type="InterPro" id="IPR036390">
    <property type="entry name" value="WH_DNA-bd_sf"/>
</dbReference>
<sequence length="299" mass="32474">MSIRILKTLIAVAEHGTFSGAASAVFVTHAAVSQQMKALEEEWGVAIFDRSKRTPEFTPVGRAILEKAREVVRAYDDIVPSVLGDDGLRGVLKIGALPTHMTGLIPSTIAMLKADYPDLHVQVHPALTPVLITQVERNELDAAVIAKPNLLPLTVDWEEIAKEPFQLVASTQVESDDPFELLATKPFIRVSRNGVTGGMIENWLLETGIRVKDAMELEGTEAISSLVFCNLGVSIMPRLAVSNYHPMPLKRLSLGANAPVRSLGLIARKDTARGRMIDELERVLLRAVEIGHITPGGVA</sequence>
<dbReference type="InterPro" id="IPR050950">
    <property type="entry name" value="HTH-type_LysR_regulators"/>
</dbReference>
<name>A0A239Q255_9RHOB</name>
<gene>
    <name evidence="6" type="ORF">SAMN05444959_11761</name>
</gene>
<dbReference type="Gene3D" id="1.10.10.10">
    <property type="entry name" value="Winged helix-like DNA-binding domain superfamily/Winged helix DNA-binding domain"/>
    <property type="match status" value="1"/>
</dbReference>
<dbReference type="SUPFAM" id="SSF53850">
    <property type="entry name" value="Periplasmic binding protein-like II"/>
    <property type="match status" value="1"/>
</dbReference>
<keyword evidence="3" id="KW-0238">DNA-binding</keyword>
<dbReference type="PANTHER" id="PTHR30419">
    <property type="entry name" value="HTH-TYPE TRANSCRIPTIONAL REGULATOR YBHD"/>
    <property type="match status" value="1"/>
</dbReference>
<keyword evidence="4" id="KW-0804">Transcription</keyword>
<keyword evidence="2" id="KW-0805">Transcription regulation</keyword>
<evidence type="ECO:0000313" key="6">
    <source>
        <dbReference type="EMBL" id="SNT76282.1"/>
    </source>
</evidence>
<evidence type="ECO:0000256" key="4">
    <source>
        <dbReference type="ARBA" id="ARBA00023163"/>
    </source>
</evidence>
<reference evidence="6 7" key="1">
    <citation type="submission" date="2017-07" db="EMBL/GenBank/DDBJ databases">
        <authorList>
            <person name="Sun Z.S."/>
            <person name="Albrecht U."/>
            <person name="Echele G."/>
            <person name="Lee C.C."/>
        </authorList>
    </citation>
    <scope>NUCLEOTIDE SEQUENCE [LARGE SCALE GENOMIC DNA]</scope>
    <source>
        <strain evidence="6 7">DSM 14827</strain>
    </source>
</reference>
<dbReference type="PROSITE" id="PS50931">
    <property type="entry name" value="HTH_LYSR"/>
    <property type="match status" value="1"/>
</dbReference>
<proteinExistence type="inferred from homology"/>
<dbReference type="Pfam" id="PF03466">
    <property type="entry name" value="LysR_substrate"/>
    <property type="match status" value="1"/>
</dbReference>
<evidence type="ECO:0000313" key="7">
    <source>
        <dbReference type="Proteomes" id="UP000198307"/>
    </source>
</evidence>
<protein>
    <submittedName>
        <fullName evidence="6">Transcriptional regulator, LysR family</fullName>
    </submittedName>
</protein>
<dbReference type="SUPFAM" id="SSF46785">
    <property type="entry name" value="Winged helix' DNA-binding domain"/>
    <property type="match status" value="1"/>
</dbReference>
<accession>A0A239Q255</accession>
<dbReference type="Gene3D" id="3.40.190.10">
    <property type="entry name" value="Periplasmic binding protein-like II"/>
    <property type="match status" value="2"/>
</dbReference>
<dbReference type="RefSeq" id="WP_089345600.1">
    <property type="nucleotide sequence ID" value="NZ_CP067131.1"/>
</dbReference>
<feature type="domain" description="HTH lysR-type" evidence="5">
    <location>
        <begin position="1"/>
        <end position="58"/>
    </location>
</feature>
<evidence type="ECO:0000259" key="5">
    <source>
        <dbReference type="PROSITE" id="PS50931"/>
    </source>
</evidence>
<dbReference type="Proteomes" id="UP000198307">
    <property type="component" value="Unassembled WGS sequence"/>
</dbReference>
<dbReference type="GO" id="GO:0005829">
    <property type="term" value="C:cytosol"/>
    <property type="evidence" value="ECO:0007669"/>
    <property type="project" value="TreeGrafter"/>
</dbReference>
<dbReference type="GO" id="GO:0003677">
    <property type="term" value="F:DNA binding"/>
    <property type="evidence" value="ECO:0007669"/>
    <property type="project" value="UniProtKB-KW"/>
</dbReference>
<evidence type="ECO:0000256" key="2">
    <source>
        <dbReference type="ARBA" id="ARBA00023015"/>
    </source>
</evidence>
<dbReference type="AlphaFoldDB" id="A0A239Q255"/>
<evidence type="ECO:0000256" key="1">
    <source>
        <dbReference type="ARBA" id="ARBA00009437"/>
    </source>
</evidence>
<dbReference type="FunFam" id="1.10.10.10:FF:000001">
    <property type="entry name" value="LysR family transcriptional regulator"/>
    <property type="match status" value="1"/>
</dbReference>
<dbReference type="InterPro" id="IPR036388">
    <property type="entry name" value="WH-like_DNA-bd_sf"/>
</dbReference>
<dbReference type="InterPro" id="IPR005119">
    <property type="entry name" value="LysR_subst-bd"/>
</dbReference>
<dbReference type="EMBL" id="FZQB01000017">
    <property type="protein sequence ID" value="SNT76282.1"/>
    <property type="molecule type" value="Genomic_DNA"/>
</dbReference>
<dbReference type="Pfam" id="PF00126">
    <property type="entry name" value="HTH_1"/>
    <property type="match status" value="1"/>
</dbReference>
<keyword evidence="7" id="KW-1185">Reference proteome</keyword>
<dbReference type="GO" id="GO:0003700">
    <property type="term" value="F:DNA-binding transcription factor activity"/>
    <property type="evidence" value="ECO:0007669"/>
    <property type="project" value="InterPro"/>
</dbReference>
<dbReference type="InterPro" id="IPR000847">
    <property type="entry name" value="LysR_HTH_N"/>
</dbReference>